<dbReference type="InterPro" id="IPR050061">
    <property type="entry name" value="MurCDEF_pg_biosynth"/>
</dbReference>
<evidence type="ECO:0000256" key="10">
    <source>
        <dbReference type="ARBA" id="ARBA00022984"/>
    </source>
</evidence>
<dbReference type="HAMAP" id="MF_00046">
    <property type="entry name" value="MurC"/>
    <property type="match status" value="1"/>
</dbReference>
<feature type="domain" description="Mur ligase central" evidence="17">
    <location>
        <begin position="105"/>
        <end position="301"/>
    </location>
</feature>
<dbReference type="NCBIfam" id="TIGR01082">
    <property type="entry name" value="murC"/>
    <property type="match status" value="1"/>
</dbReference>
<comment type="similarity">
    <text evidence="14">Belongs to the MurCDEF family.</text>
</comment>
<keyword evidence="19" id="KW-1185">Reference proteome</keyword>
<evidence type="ECO:0000256" key="12">
    <source>
        <dbReference type="ARBA" id="ARBA00023316"/>
    </source>
</evidence>
<dbReference type="InterPro" id="IPR013221">
    <property type="entry name" value="Mur_ligase_cen"/>
</dbReference>
<dbReference type="GO" id="GO:0051301">
    <property type="term" value="P:cell division"/>
    <property type="evidence" value="ECO:0007669"/>
    <property type="project" value="UniProtKB-KW"/>
</dbReference>
<keyword evidence="5 14" id="KW-0436">Ligase</keyword>
<dbReference type="Proteomes" id="UP000054010">
    <property type="component" value="Unassembled WGS sequence"/>
</dbReference>
<comment type="subcellular location">
    <subcellularLocation>
        <location evidence="1 14">Cytoplasm</location>
    </subcellularLocation>
</comment>
<reference evidence="18 19" key="1">
    <citation type="journal article" date="2011" name="J. Bacteriol.">
        <title>Draft genome sequence of the anoxygenic filamentous phototrophic bacterium Oscillochloris trichoides subsp. DG-6.</title>
        <authorList>
            <person name="Kuznetsov B.B."/>
            <person name="Ivanovsky R.N."/>
            <person name="Keppen O.I."/>
            <person name="Sukhacheva M.V."/>
            <person name="Bumazhkin B.K."/>
            <person name="Patutina E.O."/>
            <person name="Beletsky A.V."/>
            <person name="Mardanov A.V."/>
            <person name="Baslerov R.V."/>
            <person name="Panteleeva A.N."/>
            <person name="Kolganova T.V."/>
            <person name="Ravin N.V."/>
            <person name="Skryabin K.G."/>
        </authorList>
    </citation>
    <scope>NUCLEOTIDE SEQUENCE [LARGE SCALE GENOMIC DNA]</scope>
    <source>
        <strain evidence="18 19">DG-6</strain>
    </source>
</reference>
<dbReference type="InterPro" id="IPR005758">
    <property type="entry name" value="UDP-N-AcMur_Ala_ligase_MurC"/>
</dbReference>
<evidence type="ECO:0000256" key="14">
    <source>
        <dbReference type="HAMAP-Rule" id="MF_00046"/>
    </source>
</evidence>
<keyword evidence="12 14" id="KW-0961">Cell wall biogenesis/degradation</keyword>
<gene>
    <name evidence="14" type="primary">murC</name>
    <name evidence="18" type="ORF">OSCT_2783</name>
</gene>
<accession>E1IHI2</accession>
<dbReference type="GO" id="GO:0008763">
    <property type="term" value="F:UDP-N-acetylmuramate-L-alanine ligase activity"/>
    <property type="evidence" value="ECO:0007669"/>
    <property type="project" value="UniProtKB-UniRule"/>
</dbReference>
<keyword evidence="8 14" id="KW-0067">ATP-binding</keyword>
<dbReference type="SUPFAM" id="SSF51984">
    <property type="entry name" value="MurCD N-terminal domain"/>
    <property type="match status" value="1"/>
</dbReference>
<dbReference type="PANTHER" id="PTHR43445:SF3">
    <property type="entry name" value="UDP-N-ACETYLMURAMATE--L-ALANINE LIGASE"/>
    <property type="match status" value="1"/>
</dbReference>
<comment type="function">
    <text evidence="14">Cell wall formation.</text>
</comment>
<dbReference type="Gene3D" id="3.90.190.20">
    <property type="entry name" value="Mur ligase, C-terminal domain"/>
    <property type="match status" value="1"/>
</dbReference>
<proteinExistence type="inferred from homology"/>
<evidence type="ECO:0000313" key="19">
    <source>
        <dbReference type="Proteomes" id="UP000054010"/>
    </source>
</evidence>
<dbReference type="eggNOG" id="COG0773">
    <property type="taxonomic scope" value="Bacteria"/>
</dbReference>
<name>E1IHI2_9CHLR</name>
<dbReference type="InterPro" id="IPR000713">
    <property type="entry name" value="Mur_ligase_N"/>
</dbReference>
<keyword evidence="10 14" id="KW-0573">Peptidoglycan synthesis</keyword>
<dbReference type="InterPro" id="IPR036615">
    <property type="entry name" value="Mur_ligase_C_dom_sf"/>
</dbReference>
<protein>
    <recommendedName>
        <fullName evidence="3 14">UDP-N-acetylmuramate--L-alanine ligase</fullName>
        <ecNumber evidence="3 14">6.3.2.8</ecNumber>
    </recommendedName>
    <alternativeName>
        <fullName evidence="14">UDP-N-acetylmuramoyl-L-alanine synthetase</fullName>
    </alternativeName>
</protein>
<evidence type="ECO:0000256" key="2">
    <source>
        <dbReference type="ARBA" id="ARBA00004752"/>
    </source>
</evidence>
<dbReference type="GO" id="GO:0009252">
    <property type="term" value="P:peptidoglycan biosynthetic process"/>
    <property type="evidence" value="ECO:0007669"/>
    <property type="project" value="UniProtKB-UniRule"/>
</dbReference>
<keyword evidence="4 14" id="KW-0963">Cytoplasm</keyword>
<dbReference type="EC" id="6.3.2.8" evidence="3 14"/>
<dbReference type="STRING" id="765420.OSCT_2783"/>
<evidence type="ECO:0000256" key="4">
    <source>
        <dbReference type="ARBA" id="ARBA00022490"/>
    </source>
</evidence>
<dbReference type="Pfam" id="PF01225">
    <property type="entry name" value="Mur_ligase"/>
    <property type="match status" value="1"/>
</dbReference>
<feature type="domain" description="Mur ligase C-terminal" evidence="16">
    <location>
        <begin position="323"/>
        <end position="453"/>
    </location>
</feature>
<dbReference type="SUPFAM" id="SSF53623">
    <property type="entry name" value="MurD-like peptide ligases, catalytic domain"/>
    <property type="match status" value="1"/>
</dbReference>
<evidence type="ECO:0000256" key="11">
    <source>
        <dbReference type="ARBA" id="ARBA00023306"/>
    </source>
</evidence>
<dbReference type="AlphaFoldDB" id="E1IHI2"/>
<dbReference type="EMBL" id="ADVR01000116">
    <property type="protein sequence ID" value="EFO79345.1"/>
    <property type="molecule type" value="Genomic_DNA"/>
</dbReference>
<evidence type="ECO:0000256" key="8">
    <source>
        <dbReference type="ARBA" id="ARBA00022840"/>
    </source>
</evidence>
<dbReference type="Gene3D" id="3.40.1190.10">
    <property type="entry name" value="Mur-like, catalytic domain"/>
    <property type="match status" value="1"/>
</dbReference>
<keyword evidence="7 14" id="KW-0547">Nucleotide-binding</keyword>
<evidence type="ECO:0000256" key="6">
    <source>
        <dbReference type="ARBA" id="ARBA00022618"/>
    </source>
</evidence>
<comment type="catalytic activity">
    <reaction evidence="13 14">
        <text>UDP-N-acetyl-alpha-D-muramate + L-alanine + ATP = UDP-N-acetyl-alpha-D-muramoyl-L-alanine + ADP + phosphate + H(+)</text>
        <dbReference type="Rhea" id="RHEA:23372"/>
        <dbReference type="ChEBI" id="CHEBI:15378"/>
        <dbReference type="ChEBI" id="CHEBI:30616"/>
        <dbReference type="ChEBI" id="CHEBI:43474"/>
        <dbReference type="ChEBI" id="CHEBI:57972"/>
        <dbReference type="ChEBI" id="CHEBI:70757"/>
        <dbReference type="ChEBI" id="CHEBI:83898"/>
        <dbReference type="ChEBI" id="CHEBI:456216"/>
        <dbReference type="EC" id="6.3.2.8"/>
    </reaction>
</comment>
<dbReference type="HOGENOM" id="CLU_028104_2_0_0"/>
<dbReference type="GO" id="GO:0008360">
    <property type="term" value="P:regulation of cell shape"/>
    <property type="evidence" value="ECO:0007669"/>
    <property type="project" value="UniProtKB-KW"/>
</dbReference>
<dbReference type="Pfam" id="PF02875">
    <property type="entry name" value="Mur_ligase_C"/>
    <property type="match status" value="1"/>
</dbReference>
<dbReference type="InterPro" id="IPR036565">
    <property type="entry name" value="Mur-like_cat_sf"/>
</dbReference>
<comment type="pathway">
    <text evidence="2 14">Cell wall biogenesis; peptidoglycan biosynthesis.</text>
</comment>
<evidence type="ECO:0000259" key="15">
    <source>
        <dbReference type="Pfam" id="PF01225"/>
    </source>
</evidence>
<dbReference type="UniPathway" id="UPA00219"/>
<evidence type="ECO:0000256" key="1">
    <source>
        <dbReference type="ARBA" id="ARBA00004496"/>
    </source>
</evidence>
<feature type="domain" description="Mur ligase N-terminal catalytic" evidence="15">
    <location>
        <begin position="2"/>
        <end position="92"/>
    </location>
</feature>
<dbReference type="PANTHER" id="PTHR43445">
    <property type="entry name" value="UDP-N-ACETYLMURAMATE--L-ALANINE LIGASE-RELATED"/>
    <property type="match status" value="1"/>
</dbReference>
<evidence type="ECO:0000313" key="18">
    <source>
        <dbReference type="EMBL" id="EFO79345.1"/>
    </source>
</evidence>
<evidence type="ECO:0000256" key="9">
    <source>
        <dbReference type="ARBA" id="ARBA00022960"/>
    </source>
</evidence>
<dbReference type="Pfam" id="PF08245">
    <property type="entry name" value="Mur_ligase_M"/>
    <property type="match status" value="1"/>
</dbReference>
<feature type="binding site" evidence="14">
    <location>
        <begin position="107"/>
        <end position="113"/>
    </location>
    <ligand>
        <name>ATP</name>
        <dbReference type="ChEBI" id="CHEBI:30616"/>
    </ligand>
</feature>
<evidence type="ECO:0000259" key="17">
    <source>
        <dbReference type="Pfam" id="PF08245"/>
    </source>
</evidence>
<dbReference type="GO" id="GO:0005737">
    <property type="term" value="C:cytoplasm"/>
    <property type="evidence" value="ECO:0007669"/>
    <property type="project" value="UniProtKB-SubCell"/>
</dbReference>
<organism evidence="18 19">
    <name type="scientific">Oscillochloris trichoides DG-6</name>
    <dbReference type="NCBI Taxonomy" id="765420"/>
    <lineage>
        <taxon>Bacteria</taxon>
        <taxon>Bacillati</taxon>
        <taxon>Chloroflexota</taxon>
        <taxon>Chloroflexia</taxon>
        <taxon>Chloroflexales</taxon>
        <taxon>Chloroflexineae</taxon>
        <taxon>Oscillochloridaceae</taxon>
        <taxon>Oscillochloris</taxon>
    </lineage>
</organism>
<dbReference type="GO" id="GO:0071555">
    <property type="term" value="P:cell wall organization"/>
    <property type="evidence" value="ECO:0007669"/>
    <property type="project" value="UniProtKB-KW"/>
</dbReference>
<evidence type="ECO:0000256" key="13">
    <source>
        <dbReference type="ARBA" id="ARBA00047833"/>
    </source>
</evidence>
<keyword evidence="11 14" id="KW-0131">Cell cycle</keyword>
<dbReference type="SUPFAM" id="SSF53244">
    <property type="entry name" value="MurD-like peptide ligases, peptide-binding domain"/>
    <property type="match status" value="1"/>
</dbReference>
<sequence>MHYHIIGIAGAGMSAIAHLLLDQGHSVSGSDLGHNRLTEGLAARGARIAQGHDAAHVVGAEAVLATAAARPDHPELVAALKLGIPILKRDDLWRVWSQQRPVVAVAGSHGKTTTSAMVALALRGGGLNPGFLIGAEVPDLGGNATWGDPAAPLVIEADEYDRAFLSLTPALAVITNVEWDHPDIYPSAEAYTAAFTSFAQQVGGPRRLVLGSDGPHLSDLGDLEPVLYGIEERLATDPVSCRLAPFDWTASGVTGIPGGGVSFDLWRFDRQRMGQRRMGVLELAVAGAHNVRNALAALAVAALLGVDMQGAVAALSSFRGSARRFELKGEAGGVVVVDDYGHHPSEVQATLAAARMRYPARRIVAYLQPHTFSRTEALLDAWPEACRDADLVLVGDVYAAREEGDVAALAQRLTERISAAGIEARYSGNLEASSAALIRLVQAGDLVLTLGAGDGDRVGMHVLAHRAEP</sequence>
<keyword evidence="9 14" id="KW-0133">Cell shape</keyword>
<evidence type="ECO:0000259" key="16">
    <source>
        <dbReference type="Pfam" id="PF02875"/>
    </source>
</evidence>
<keyword evidence="6 14" id="KW-0132">Cell division</keyword>
<evidence type="ECO:0000256" key="3">
    <source>
        <dbReference type="ARBA" id="ARBA00012211"/>
    </source>
</evidence>
<evidence type="ECO:0000256" key="7">
    <source>
        <dbReference type="ARBA" id="ARBA00022741"/>
    </source>
</evidence>
<evidence type="ECO:0000256" key="5">
    <source>
        <dbReference type="ARBA" id="ARBA00022598"/>
    </source>
</evidence>
<dbReference type="InterPro" id="IPR004101">
    <property type="entry name" value="Mur_ligase_C"/>
</dbReference>
<dbReference type="Gene3D" id="3.40.50.720">
    <property type="entry name" value="NAD(P)-binding Rossmann-like Domain"/>
    <property type="match status" value="1"/>
</dbReference>
<comment type="caution">
    <text evidence="18">The sequence shown here is derived from an EMBL/GenBank/DDBJ whole genome shotgun (WGS) entry which is preliminary data.</text>
</comment>
<dbReference type="GO" id="GO:0005524">
    <property type="term" value="F:ATP binding"/>
    <property type="evidence" value="ECO:0007669"/>
    <property type="project" value="UniProtKB-UniRule"/>
</dbReference>